<dbReference type="Pfam" id="PF05139">
    <property type="entry name" value="Erythro_esteras"/>
    <property type="match status" value="1"/>
</dbReference>
<evidence type="ECO:0008006" key="3">
    <source>
        <dbReference type="Google" id="ProtNLM"/>
    </source>
</evidence>
<dbReference type="PANTHER" id="PTHR31299:SF0">
    <property type="entry name" value="ESTERASE, PUTATIVE (AFU_ORTHOLOGUE AFUA_1G05850)-RELATED"/>
    <property type="match status" value="1"/>
</dbReference>
<protein>
    <recommendedName>
        <fullName evidence="3">Erythromycin esterase-domain-containing protein</fullName>
    </recommendedName>
</protein>
<gene>
    <name evidence="1" type="ORF">BD626DRAFT_583508</name>
</gene>
<comment type="caution">
    <text evidence="1">The sequence shown here is derived from an EMBL/GenBank/DDBJ whole genome shotgun (WGS) entry which is preliminary data.</text>
</comment>
<proteinExistence type="predicted"/>
<dbReference type="STRING" id="97359.A0A550CFT6"/>
<dbReference type="CDD" id="cd14728">
    <property type="entry name" value="Ere-like"/>
    <property type="match status" value="1"/>
</dbReference>
<dbReference type="Gene3D" id="3.40.1660.10">
    <property type="entry name" value="EreA-like (biosynthetic domain)"/>
    <property type="match status" value="1"/>
</dbReference>
<dbReference type="EMBL" id="VDMD01000009">
    <property type="protein sequence ID" value="TRM63653.1"/>
    <property type="molecule type" value="Genomic_DNA"/>
</dbReference>
<dbReference type="OrthoDB" id="413649at2759"/>
<dbReference type="InterPro" id="IPR052036">
    <property type="entry name" value="Hydrolase/PRTase-associated"/>
</dbReference>
<reference evidence="1 2" key="1">
    <citation type="journal article" date="2019" name="New Phytol.">
        <title>Comparative genomics reveals unique wood-decay strategies and fruiting body development in the Schizophyllaceae.</title>
        <authorList>
            <person name="Almasi E."/>
            <person name="Sahu N."/>
            <person name="Krizsan K."/>
            <person name="Balint B."/>
            <person name="Kovacs G.M."/>
            <person name="Kiss B."/>
            <person name="Cseklye J."/>
            <person name="Drula E."/>
            <person name="Henrissat B."/>
            <person name="Nagy I."/>
            <person name="Chovatia M."/>
            <person name="Adam C."/>
            <person name="LaButti K."/>
            <person name="Lipzen A."/>
            <person name="Riley R."/>
            <person name="Grigoriev I.V."/>
            <person name="Nagy L.G."/>
        </authorList>
    </citation>
    <scope>NUCLEOTIDE SEQUENCE [LARGE SCALE GENOMIC DNA]</scope>
    <source>
        <strain evidence="1 2">NL-1724</strain>
    </source>
</reference>
<keyword evidence="2" id="KW-1185">Reference proteome</keyword>
<dbReference type="Proteomes" id="UP000320762">
    <property type="component" value="Unassembled WGS sequence"/>
</dbReference>
<dbReference type="SUPFAM" id="SSF159501">
    <property type="entry name" value="EreA/ChaN-like"/>
    <property type="match status" value="1"/>
</dbReference>
<organism evidence="1 2">
    <name type="scientific">Schizophyllum amplum</name>
    <dbReference type="NCBI Taxonomy" id="97359"/>
    <lineage>
        <taxon>Eukaryota</taxon>
        <taxon>Fungi</taxon>
        <taxon>Dikarya</taxon>
        <taxon>Basidiomycota</taxon>
        <taxon>Agaricomycotina</taxon>
        <taxon>Agaricomycetes</taxon>
        <taxon>Agaricomycetidae</taxon>
        <taxon>Agaricales</taxon>
        <taxon>Schizophyllaceae</taxon>
        <taxon>Schizophyllum</taxon>
    </lineage>
</organism>
<sequence length="719" mass="80527">MRSLISRLKNMPSATRNSLSGLVRANARDLPDPVADPERFGAKFDSLCSGARVVLLGEASHGTSEFYRSRAAITQRLIDQHGFNIVAVEADWPDASTVNRFLKHKRSSQPPPSVEKVPFTRFPMWMWQNADFARFVAWLRSYNGDLREDERVGFYGLDLYNLNVSMRSVLEYLARVDPDAARYGAESLRTGYAKCEKGVIQVQRDLLQQHLTDAADEDDVLNAEACARLVTNAERYYRAMFYGGEESWNLRDTHFFETLEAVLEAKGSDAKAVVWAHNSHVGDARYTDMGSERGELNIGQLCRERFGDEVRIIGFGTHTGTVAAADEWDDPMQVMRVMPSREDSYERVFHETGIPRFFVDLRGRKAVEEENSEEADDMALMRRQLMAQRRERFIGVIYRPKTELWSHYSRATLPRQFDAYVWFDSTNAVVPMDVPQKPGAEETYPFGCKRLYQICLPCLPGCQSFEKCDVESTKSCRIRGVDFDPLRAVQSNFAMTSVCDLGCAPQQRVSFASYQHVHIPVTHHYSHFAMSVIASAYRRLSLDTSATESKSPNGASPHEARLGIANVANIFVRMRRARARAALASSSSADALCDSGDAPLSHAGLMEAMVTERKESLDTRQTYVCTGGVNLPVLLRAARCKLMDVARELGANALVDEQWSVDMHEPKPKAHGTYKVHVTYCANAIRSNAADPGKPVALDKAKSIPGLMTIVRRETAAAK</sequence>
<dbReference type="Gene3D" id="3.30.1870.10">
    <property type="entry name" value="EreA-like, domain 2"/>
    <property type="match status" value="1"/>
</dbReference>
<dbReference type="PANTHER" id="PTHR31299">
    <property type="entry name" value="ESTERASE, PUTATIVE (AFU_ORTHOLOGUE AFUA_1G05850)-RELATED"/>
    <property type="match status" value="1"/>
</dbReference>
<evidence type="ECO:0000313" key="1">
    <source>
        <dbReference type="EMBL" id="TRM63653.1"/>
    </source>
</evidence>
<name>A0A550CFT6_9AGAR</name>
<dbReference type="InterPro" id="IPR007815">
    <property type="entry name" value="Emycin_Estase"/>
</dbReference>
<evidence type="ECO:0000313" key="2">
    <source>
        <dbReference type="Proteomes" id="UP000320762"/>
    </source>
</evidence>
<dbReference type="GO" id="GO:0046677">
    <property type="term" value="P:response to antibiotic"/>
    <property type="evidence" value="ECO:0007669"/>
    <property type="project" value="InterPro"/>
</dbReference>
<dbReference type="AlphaFoldDB" id="A0A550CFT6"/>
<accession>A0A550CFT6</accession>